<protein>
    <submittedName>
        <fullName evidence="1">Unplaced genomic scaffold SPHSTscaffold_123, whole genome shotgun sequence</fullName>
    </submittedName>
</protein>
<dbReference type="HOGENOM" id="CLU_1699793_0_0_1"/>
<keyword evidence="2" id="KW-1185">Reference proteome</keyword>
<name>A0A0C9UZ60_SPHS4</name>
<dbReference type="Proteomes" id="UP000054279">
    <property type="component" value="Unassembled WGS sequence"/>
</dbReference>
<gene>
    <name evidence="1" type="ORF">M422DRAFT_35082</name>
</gene>
<organism evidence="1 2">
    <name type="scientific">Sphaerobolus stellatus (strain SS14)</name>
    <dbReference type="NCBI Taxonomy" id="990650"/>
    <lineage>
        <taxon>Eukaryota</taxon>
        <taxon>Fungi</taxon>
        <taxon>Dikarya</taxon>
        <taxon>Basidiomycota</taxon>
        <taxon>Agaricomycotina</taxon>
        <taxon>Agaricomycetes</taxon>
        <taxon>Phallomycetidae</taxon>
        <taxon>Geastrales</taxon>
        <taxon>Sphaerobolaceae</taxon>
        <taxon>Sphaerobolus</taxon>
    </lineage>
</organism>
<proteinExistence type="predicted"/>
<accession>A0A0C9UZ60</accession>
<evidence type="ECO:0000313" key="2">
    <source>
        <dbReference type="Proteomes" id="UP000054279"/>
    </source>
</evidence>
<dbReference type="AlphaFoldDB" id="A0A0C9UZ60"/>
<evidence type="ECO:0000313" key="1">
    <source>
        <dbReference type="EMBL" id="KIJ34587.1"/>
    </source>
</evidence>
<feature type="non-terminal residue" evidence="1">
    <location>
        <position position="1"/>
    </location>
</feature>
<sequence length="155" mass="17471">IGLWKLKDASRTRSRSQLNNENAVSRTYTFDHGRLGAGSEDTSGRFSSRPRFVEDLDTQPWAHVRRMWTWTRIGLGAVLLSWSTYCAVHYYIAVRVYDDDPVSVLQAFDRTLSFVISGPCTLGYNCHSFCPCTLDSSSPPILPDASFVARPTPIY</sequence>
<dbReference type="EMBL" id="KN837198">
    <property type="protein sequence ID" value="KIJ34587.1"/>
    <property type="molecule type" value="Genomic_DNA"/>
</dbReference>
<reference evidence="1 2" key="1">
    <citation type="submission" date="2014-06" db="EMBL/GenBank/DDBJ databases">
        <title>Evolutionary Origins and Diversification of the Mycorrhizal Mutualists.</title>
        <authorList>
            <consortium name="DOE Joint Genome Institute"/>
            <consortium name="Mycorrhizal Genomics Consortium"/>
            <person name="Kohler A."/>
            <person name="Kuo A."/>
            <person name="Nagy L.G."/>
            <person name="Floudas D."/>
            <person name="Copeland A."/>
            <person name="Barry K.W."/>
            <person name="Cichocki N."/>
            <person name="Veneault-Fourrey C."/>
            <person name="LaButti K."/>
            <person name="Lindquist E.A."/>
            <person name="Lipzen A."/>
            <person name="Lundell T."/>
            <person name="Morin E."/>
            <person name="Murat C."/>
            <person name="Riley R."/>
            <person name="Ohm R."/>
            <person name="Sun H."/>
            <person name="Tunlid A."/>
            <person name="Henrissat B."/>
            <person name="Grigoriev I.V."/>
            <person name="Hibbett D.S."/>
            <person name="Martin F."/>
        </authorList>
    </citation>
    <scope>NUCLEOTIDE SEQUENCE [LARGE SCALE GENOMIC DNA]</scope>
    <source>
        <strain evidence="1 2">SS14</strain>
    </source>
</reference>